<evidence type="ECO:0000256" key="9">
    <source>
        <dbReference type="ARBA" id="ARBA00023326"/>
    </source>
</evidence>
<protein>
    <recommendedName>
        <fullName evidence="11">Endo-chitosanase</fullName>
        <ecNumber evidence="11">3.2.1.132</ecNumber>
    </recommendedName>
</protein>
<dbReference type="OMA" id="KLCFPNE"/>
<evidence type="ECO:0000256" key="1">
    <source>
        <dbReference type="ARBA" id="ARBA00000405"/>
    </source>
</evidence>
<evidence type="ECO:0000256" key="2">
    <source>
        <dbReference type="ARBA" id="ARBA00004613"/>
    </source>
</evidence>
<organism evidence="12 13">
    <name type="scientific">Aspergillus flavus (strain ATCC 200026 / FGSC A1120 / IAM 13836 / NRRL 3357 / JCM 12722 / SRRC 167)</name>
    <dbReference type="NCBI Taxonomy" id="332952"/>
    <lineage>
        <taxon>Eukaryota</taxon>
        <taxon>Fungi</taxon>
        <taxon>Dikarya</taxon>
        <taxon>Ascomycota</taxon>
        <taxon>Pezizomycotina</taxon>
        <taxon>Eurotiomycetes</taxon>
        <taxon>Eurotiomycetidae</taxon>
        <taxon>Eurotiales</taxon>
        <taxon>Aspergillaceae</taxon>
        <taxon>Aspergillus</taxon>
        <taxon>Aspergillus subgen. Circumdati</taxon>
    </lineage>
</organism>
<dbReference type="AlphaFoldDB" id="A0A7U2N3G8"/>
<dbReference type="PANTHER" id="PTHR42061">
    <property type="entry name" value="ENDO-CHITOSANASE"/>
    <property type="match status" value="1"/>
</dbReference>
<keyword evidence="8 11" id="KW-0326">Glycosidase</keyword>
<evidence type="ECO:0000256" key="10">
    <source>
        <dbReference type="ARBA" id="ARBA00029386"/>
    </source>
</evidence>
<name>A0A7U2N3G8_ASPFN</name>
<dbReference type="GO" id="GO:0005576">
    <property type="term" value="C:extracellular region"/>
    <property type="evidence" value="ECO:0007669"/>
    <property type="project" value="UniProtKB-SubCell"/>
</dbReference>
<evidence type="ECO:0000256" key="3">
    <source>
        <dbReference type="ARBA" id="ARBA00007799"/>
    </source>
</evidence>
<comment type="similarity">
    <text evidence="3 11">Belongs to the glycosyl hydrolase 75 family.</text>
</comment>
<keyword evidence="13" id="KW-1185">Reference proteome</keyword>
<comment type="function">
    <text evidence="10">Chitosanase catalyzing the endo-type cleavage of chitosan, the deacylated form of chitin. Chitosanase may be crucial in the degradation of the deacetylated portion of chitin in the fungal cell wall. Chitoolisaccharides produced by the hydrolysis of partially N-acetylated chitosan are known to have many biological activities, including antibacterial activity, immune-enhancing effects, and elicitor activity.</text>
</comment>
<dbReference type="VEuPathDB" id="FungiDB:F9C07_2286847"/>
<comment type="subcellular location">
    <subcellularLocation>
        <location evidence="2 11">Secreted</location>
    </subcellularLocation>
</comment>
<dbReference type="GO" id="GO:0000272">
    <property type="term" value="P:polysaccharide catabolic process"/>
    <property type="evidence" value="ECO:0007669"/>
    <property type="project" value="UniProtKB-KW"/>
</dbReference>
<dbReference type="Proteomes" id="UP000596276">
    <property type="component" value="Chromosome 6"/>
</dbReference>
<sequence length="282" mass="30996">MPRYKRVNYFEHKSRYQRISVFNNKQSIIDNLSTSSKMHFAGIVAIALATGATAYDLPENLKQIYEKHKSGKCSKELQGGYDNGHSHDGKSFSYCGDIPNAIYLHSSKNGGQYADMDIDCDGANRHAGKCSNDHSGQGETRWKDEVQKLGIDDLDANIHPYVVFGNENDDGDDPEFDPRKHGMEPLSVMAVVCNKKLFYGIWGDTNGHTATGEASLSMAELCFPEEDPSGDSGHEPNDVLYIGFTGKEAVPGKSADWKADSTESFEESIKELGDKLVAGLKA</sequence>
<evidence type="ECO:0000256" key="5">
    <source>
        <dbReference type="ARBA" id="ARBA00022729"/>
    </source>
</evidence>
<dbReference type="GO" id="GO:0016977">
    <property type="term" value="F:chitosanase activity"/>
    <property type="evidence" value="ECO:0007669"/>
    <property type="project" value="UniProtKB-EC"/>
</dbReference>
<keyword evidence="6 11" id="KW-0378">Hydrolase</keyword>
<evidence type="ECO:0000256" key="7">
    <source>
        <dbReference type="ARBA" id="ARBA00023277"/>
    </source>
</evidence>
<dbReference type="VEuPathDB" id="FungiDB:AFLA_009946"/>
<keyword evidence="4" id="KW-0964">Secreted</keyword>
<keyword evidence="9 11" id="KW-0624">Polysaccharide degradation</keyword>
<evidence type="ECO:0000313" key="13">
    <source>
        <dbReference type="Proteomes" id="UP000596276"/>
    </source>
</evidence>
<dbReference type="EMBL" id="CP044623">
    <property type="protein sequence ID" value="QRD94823.1"/>
    <property type="molecule type" value="Genomic_DNA"/>
</dbReference>
<dbReference type="Pfam" id="PF07335">
    <property type="entry name" value="Glyco_hydro_75"/>
    <property type="match status" value="1"/>
</dbReference>
<keyword evidence="5" id="KW-0732">Signal</keyword>
<dbReference type="PANTHER" id="PTHR42061:SF9">
    <property type="entry name" value="ENDO-CHITOSANASE"/>
    <property type="match status" value="1"/>
</dbReference>
<evidence type="ECO:0000256" key="4">
    <source>
        <dbReference type="ARBA" id="ARBA00022525"/>
    </source>
</evidence>
<reference evidence="13" key="1">
    <citation type="journal article" date="2021" name="G3 (Bethesda)">
        <title>Chromosome assembled and annotated genome sequence of Aspergillus flavus NRRL 3357.</title>
        <authorList>
            <person name="Skerker J.M."/>
            <person name="Pianalto K.M."/>
            <person name="Mondo S.J."/>
            <person name="Yang K."/>
            <person name="Arkin A.P."/>
            <person name="Keller N.P."/>
            <person name="Grigoriev I.V."/>
            <person name="Louise Glass N.L."/>
        </authorList>
    </citation>
    <scope>NUCLEOTIDE SEQUENCE [LARGE SCALE GENOMIC DNA]</scope>
    <source>
        <strain evidence="13">ATCC 200026 / FGSC A1120 / IAM 13836 / NRRL 3357 / JCM 12722 / SRRC 167</strain>
    </source>
</reference>
<proteinExistence type="inferred from homology"/>
<accession>A0A7U2N3G8</accession>
<evidence type="ECO:0000256" key="8">
    <source>
        <dbReference type="ARBA" id="ARBA00023295"/>
    </source>
</evidence>
<evidence type="ECO:0000313" key="12">
    <source>
        <dbReference type="EMBL" id="QRD94823.1"/>
    </source>
</evidence>
<evidence type="ECO:0000256" key="6">
    <source>
        <dbReference type="ARBA" id="ARBA00022801"/>
    </source>
</evidence>
<keyword evidence="7" id="KW-0119">Carbohydrate metabolism</keyword>
<dbReference type="InterPro" id="IPR009939">
    <property type="entry name" value="Chitosanase_fungal"/>
</dbReference>
<dbReference type="EC" id="3.2.1.132" evidence="11"/>
<gene>
    <name evidence="12" type="ORF">F9C07_2286847</name>
</gene>
<comment type="catalytic activity">
    <reaction evidence="1 11">
        <text>Endohydrolysis of beta-(1-&gt;4)-linkages between D-glucosamine residues in a partly acetylated chitosan.</text>
        <dbReference type="EC" id="3.2.1.132"/>
    </reaction>
</comment>
<evidence type="ECO:0000256" key="11">
    <source>
        <dbReference type="RuleBase" id="RU361208"/>
    </source>
</evidence>